<feature type="transmembrane region" description="Helical" evidence="2">
    <location>
        <begin position="749"/>
        <end position="769"/>
    </location>
</feature>
<keyword evidence="2" id="KW-0472">Membrane</keyword>
<feature type="transmembrane region" description="Helical" evidence="2">
    <location>
        <begin position="691"/>
        <end position="713"/>
    </location>
</feature>
<sequence>MNTSIAEKENTPHTPQPGMDSAPPHCAPWLFDPQDHQLVRLVNDFSAARARNQSLPQPDPALHPNGVIELTSEPGLRMARAVIILLESLEDGGPQERLHALRRLHDEVLYSVRSPLQKNTARVLIQLMKDLVRSSPHTHLQLPLAHEFHQAVRGTPRIIRKLLCRYHLLEMPEAWNQQAFDHHVHDANTKGRKSPTHLVMDAWVKGIRFLTVIYYNTVDPEAASELLRAARIMGITVRIGIEFRASFRDKMVEFTWVPLDINSPKAFADLLRRPDIAGALSEYAAVNTWMQEHVLRLLRAWNTIHAPRLAGQLGIPVPSPLKEGGFLAYVGHRQPSSLHLAEYIFSQWAPLAHEAAGNLRRQMEQQHGDARAATRALVESLEDFVPDTIRAEWLSPAANPDMVFPYTPHKSLPDVLLREPEALLEALTPLHPCQMVLNLAGLTPQDVLELLWRGKGHITHLELFNLREWTGGQLDHVEAINCLQRAINEGSILRLKQVVRQIVREKPEDSARRPLLQAILDQLPRLQEFYASAQLGSRIGTDSTSRSHHTHGMGLVFVETLPQQARDALAREDKEQRLLLPVHTDIYSFVQHHEPPYAQPWWIKRLRRLPGLRHLGCHCVHGWGLEKKTTTVGQDGNLVTLGGVDAKGMNRENIKDSAKPAFDVSPWNPTYMNSDVVNLLKILVGFLPAQWAFWYVGSWWVLTWFGALLWFAITAVRNVAQSMVGGGAFSRSMLVPWNRYVSWSRMADSLMYTGISVPLLEVAVRLWLLEDLMGITVRDNAVMVYTVIALVNSIYISGHNIFRGLPKEAVVGNLFRSALSIPLSMLLGHALLQFFIFLQLPDPMILLQNCAAIVSKCSSDLVAAVIEGFADRNHYLRMRQSDYDSKFAQIFKSLATQELLFPHRNLAKMLQHPQEYWKKLYKNDPVAAKQALEHMLDMMYMWYFKPRARQVFWQKINSIPPEEKQGILALHSLLRLEREITTQLLQGLLGKDFSRVLTFYLQKNREYLHELKEARFRAAA</sequence>
<keyword evidence="2" id="KW-0812">Transmembrane</keyword>
<dbReference type="EMBL" id="FPIW01000030">
    <property type="protein sequence ID" value="SFW53994.1"/>
    <property type="molecule type" value="Genomic_DNA"/>
</dbReference>
<feature type="compositionally biased region" description="Basic and acidic residues" evidence="1">
    <location>
        <begin position="1"/>
        <end position="11"/>
    </location>
</feature>
<keyword evidence="2" id="KW-1133">Transmembrane helix</keyword>
<gene>
    <name evidence="3" type="ORF">SAMN02910291_01749</name>
</gene>
<feature type="region of interest" description="Disordered" evidence="1">
    <location>
        <begin position="1"/>
        <end position="25"/>
    </location>
</feature>
<evidence type="ECO:0000313" key="3">
    <source>
        <dbReference type="EMBL" id="SFW53994.1"/>
    </source>
</evidence>
<evidence type="ECO:0000256" key="2">
    <source>
        <dbReference type="SAM" id="Phobius"/>
    </source>
</evidence>
<dbReference type="RefSeq" id="WP_083577920.1">
    <property type="nucleotide sequence ID" value="NZ_FPIW01000030.1"/>
</dbReference>
<reference evidence="4" key="1">
    <citation type="submission" date="2016-11" db="EMBL/GenBank/DDBJ databases">
        <authorList>
            <person name="Jaros S."/>
            <person name="Januszkiewicz K."/>
            <person name="Wedrychowicz H."/>
        </authorList>
    </citation>
    <scope>NUCLEOTIDE SEQUENCE [LARGE SCALE GENOMIC DNA]</scope>
    <source>
        <strain evidence="4">DSM 7057</strain>
    </source>
</reference>
<name>A0AA94HTA3_DESDE</name>
<feature type="transmembrane region" description="Helical" evidence="2">
    <location>
        <begin position="814"/>
        <end position="838"/>
    </location>
</feature>
<accession>A0AA94HTA3</accession>
<protein>
    <submittedName>
        <fullName evidence="3">Uncharacterized protein</fullName>
    </submittedName>
</protein>
<organism evidence="3 4">
    <name type="scientific">Desulfovibrio desulfuricans</name>
    <dbReference type="NCBI Taxonomy" id="876"/>
    <lineage>
        <taxon>Bacteria</taxon>
        <taxon>Pseudomonadati</taxon>
        <taxon>Thermodesulfobacteriota</taxon>
        <taxon>Desulfovibrionia</taxon>
        <taxon>Desulfovibrionales</taxon>
        <taxon>Desulfovibrionaceae</taxon>
        <taxon>Desulfovibrio</taxon>
    </lineage>
</organism>
<evidence type="ECO:0000256" key="1">
    <source>
        <dbReference type="SAM" id="MobiDB-lite"/>
    </source>
</evidence>
<feature type="transmembrane region" description="Helical" evidence="2">
    <location>
        <begin position="781"/>
        <end position="802"/>
    </location>
</feature>
<evidence type="ECO:0000313" key="4">
    <source>
        <dbReference type="Proteomes" id="UP000182680"/>
    </source>
</evidence>
<dbReference type="Proteomes" id="UP000182680">
    <property type="component" value="Unassembled WGS sequence"/>
</dbReference>
<dbReference type="AlphaFoldDB" id="A0AA94HTA3"/>
<comment type="caution">
    <text evidence="3">The sequence shown here is derived from an EMBL/GenBank/DDBJ whole genome shotgun (WGS) entry which is preliminary data.</text>
</comment>
<proteinExistence type="predicted"/>